<feature type="transmembrane region" description="Helical" evidence="6">
    <location>
        <begin position="20"/>
        <end position="41"/>
    </location>
</feature>
<dbReference type="PROSITE" id="PS00122">
    <property type="entry name" value="CARBOXYLESTERASE_B_1"/>
    <property type="match status" value="1"/>
</dbReference>
<keyword evidence="6" id="KW-0812">Transmembrane</keyword>
<evidence type="ECO:0000256" key="4">
    <source>
        <dbReference type="ARBA" id="ARBA00023180"/>
    </source>
</evidence>
<keyword evidence="6" id="KW-1133">Transmembrane helix</keyword>
<keyword evidence="6" id="KW-0472">Membrane</keyword>
<comment type="similarity">
    <text evidence="1 5">Belongs to the type-B carboxylesterase/lipase family.</text>
</comment>
<evidence type="ECO:0000256" key="1">
    <source>
        <dbReference type="ARBA" id="ARBA00005964"/>
    </source>
</evidence>
<keyword evidence="4" id="KW-0325">Glycoprotein</keyword>
<reference evidence="8 9" key="1">
    <citation type="submission" date="2024-08" db="EMBL/GenBank/DDBJ databases">
        <authorList>
            <person name="Cucini C."/>
            <person name="Frati F."/>
        </authorList>
    </citation>
    <scope>NUCLEOTIDE SEQUENCE [LARGE SCALE GENOMIC DNA]</scope>
</reference>
<keyword evidence="9" id="KW-1185">Reference proteome</keyword>
<dbReference type="Gene3D" id="3.40.50.1820">
    <property type="entry name" value="alpha/beta hydrolase"/>
    <property type="match status" value="1"/>
</dbReference>
<name>A0ABP1Q5Q7_9HEXA</name>
<dbReference type="PANTHER" id="PTHR43142">
    <property type="entry name" value="CARBOXYLIC ESTER HYDROLASE"/>
    <property type="match status" value="1"/>
</dbReference>
<dbReference type="SUPFAM" id="SSF53474">
    <property type="entry name" value="alpha/beta-Hydrolases"/>
    <property type="match status" value="1"/>
</dbReference>
<feature type="domain" description="Carboxylesterase type B" evidence="7">
    <location>
        <begin position="46"/>
        <end position="586"/>
    </location>
</feature>
<keyword evidence="2" id="KW-0719">Serine esterase</keyword>
<evidence type="ECO:0000313" key="8">
    <source>
        <dbReference type="EMBL" id="CAL8090392.1"/>
    </source>
</evidence>
<dbReference type="PROSITE" id="PS00941">
    <property type="entry name" value="CARBOXYLESTERASE_B_2"/>
    <property type="match status" value="1"/>
</dbReference>
<protein>
    <recommendedName>
        <fullName evidence="5">Carboxylic ester hydrolase</fullName>
        <ecNumber evidence="5">3.1.1.-</ecNumber>
    </recommendedName>
</protein>
<dbReference type="EC" id="3.1.1.-" evidence="5"/>
<comment type="caution">
    <text evidence="8">The sequence shown here is derived from an EMBL/GenBank/DDBJ whole genome shotgun (WGS) entry which is preliminary data.</text>
</comment>
<keyword evidence="3 5" id="KW-0378">Hydrolase</keyword>
<dbReference type="PANTHER" id="PTHR43142:SF1">
    <property type="entry name" value="CARBOXYLIC ESTER HYDROLASE"/>
    <property type="match status" value="1"/>
</dbReference>
<evidence type="ECO:0000256" key="5">
    <source>
        <dbReference type="RuleBase" id="RU361235"/>
    </source>
</evidence>
<dbReference type="InterPro" id="IPR019819">
    <property type="entry name" value="Carboxylesterase_B_CS"/>
</dbReference>
<dbReference type="Proteomes" id="UP001642540">
    <property type="component" value="Unassembled WGS sequence"/>
</dbReference>
<dbReference type="InterPro" id="IPR029058">
    <property type="entry name" value="AB_hydrolase_fold"/>
</dbReference>
<evidence type="ECO:0000256" key="3">
    <source>
        <dbReference type="ARBA" id="ARBA00022801"/>
    </source>
</evidence>
<organism evidence="8 9">
    <name type="scientific">Orchesella dallaii</name>
    <dbReference type="NCBI Taxonomy" id="48710"/>
    <lineage>
        <taxon>Eukaryota</taxon>
        <taxon>Metazoa</taxon>
        <taxon>Ecdysozoa</taxon>
        <taxon>Arthropoda</taxon>
        <taxon>Hexapoda</taxon>
        <taxon>Collembola</taxon>
        <taxon>Entomobryomorpha</taxon>
        <taxon>Entomobryoidea</taxon>
        <taxon>Orchesellidae</taxon>
        <taxon>Orchesellinae</taxon>
        <taxon>Orchesella</taxon>
    </lineage>
</organism>
<proteinExistence type="inferred from homology"/>
<evidence type="ECO:0000256" key="2">
    <source>
        <dbReference type="ARBA" id="ARBA00022487"/>
    </source>
</evidence>
<gene>
    <name evidence="8" type="ORF">ODALV1_LOCUS7629</name>
</gene>
<evidence type="ECO:0000256" key="6">
    <source>
        <dbReference type="SAM" id="Phobius"/>
    </source>
</evidence>
<accession>A0ABP1Q5Q7</accession>
<dbReference type="Pfam" id="PF00135">
    <property type="entry name" value="COesterase"/>
    <property type="match status" value="1"/>
</dbReference>
<evidence type="ECO:0000313" key="9">
    <source>
        <dbReference type="Proteomes" id="UP001642540"/>
    </source>
</evidence>
<sequence>MSVKSNHSECPFSIKSQKCVMIGGAINAVIVLFAYCAYLYFQTTSTEVVYTKLGGVRGTIGWSRNGNEFSQFLGIPFAQPPIGPKLRFSPPEPAFPWEGVRDASYLRPLCLQVESFATGFILGQEDCLYLNIFVPKIGKTSQKTVMVYIHGGLFHVGGSNFAGPKYFMDEDVILITLNYRLGVFGFLSTGDEVISGNMGLKDQNMALKWIKENIHAFGGDPNKIVIFGESAGGASVHHHILSPASQGLFYKAIHQSGSSINYWAVYRNVWEQAQRLAEKFSCPTSSSQEIASCLRKLDSNTIVKAHRDLFNFYRPQISTFVPTIEAANSKSPFITEEPRKLLEAGKFQRIPILTGVNSNEGQLISKTIIVNQTKLNEANDNWNVWAPRTLHYPESLTDVSKKLYNFYFGGVPKINDAKFHKNYTNIFGDRLFIVRGAVAGRLESKFTPTYMYYYDYSSSFNTGELLANAQGDFLPHWLSLGYYVAKQWVLQFFNLMPKRTDNACHSDEIAMLFNRDFLHSISPSHPDYQMSADLVKLWTSFANDEPILRFRGVEWKPNFETKEIRYLRINENPSVIEEPFETRRIFWESLGLPNL</sequence>
<evidence type="ECO:0000259" key="7">
    <source>
        <dbReference type="Pfam" id="PF00135"/>
    </source>
</evidence>
<dbReference type="EMBL" id="CAXLJM020000024">
    <property type="protein sequence ID" value="CAL8090392.1"/>
    <property type="molecule type" value="Genomic_DNA"/>
</dbReference>
<dbReference type="InterPro" id="IPR019826">
    <property type="entry name" value="Carboxylesterase_B_AS"/>
</dbReference>
<dbReference type="InterPro" id="IPR002018">
    <property type="entry name" value="CarbesteraseB"/>
</dbReference>